<keyword evidence="2" id="KW-1185">Reference proteome</keyword>
<accession>A0A4R8UCB5</accession>
<sequence length="106" mass="12190">MGEVRRDRRGDRREICVLSSRRILSWNVVEFVCVKRNGLLVETDRRQYRYVLTKQERIEFLRLQEENAILGIPMQVKSPTVWNATRWTGVCGTRPGSLADPAAAGS</sequence>
<evidence type="ECO:0000313" key="2">
    <source>
        <dbReference type="Proteomes" id="UP000297866"/>
    </source>
</evidence>
<dbReference type="Proteomes" id="UP000297866">
    <property type="component" value="Unassembled WGS sequence"/>
</dbReference>
<reference evidence="1 2" key="1">
    <citation type="submission" date="2019-03" db="EMBL/GenBank/DDBJ databases">
        <title>Genomics of glacier-inhabiting Cryobacterium strains.</title>
        <authorList>
            <person name="Liu Q."/>
            <person name="Xin Y.-H."/>
        </authorList>
    </citation>
    <scope>NUCLEOTIDE SEQUENCE [LARGE SCALE GENOMIC DNA]</scope>
    <source>
        <strain evidence="1 2">Sr47</strain>
    </source>
</reference>
<dbReference type="EMBL" id="SOEZ01000069">
    <property type="protein sequence ID" value="TFB48143.1"/>
    <property type="molecule type" value="Genomic_DNA"/>
</dbReference>
<name>A0A4R8UCB5_9MICO</name>
<protein>
    <submittedName>
        <fullName evidence="1">Uncharacterized protein</fullName>
    </submittedName>
</protein>
<comment type="caution">
    <text evidence="1">The sequence shown here is derived from an EMBL/GenBank/DDBJ whole genome shotgun (WGS) entry which is preliminary data.</text>
</comment>
<organism evidence="1 2">
    <name type="scientific">Cryobacterium tagatosivorans</name>
    <dbReference type="NCBI Taxonomy" id="1259199"/>
    <lineage>
        <taxon>Bacteria</taxon>
        <taxon>Bacillati</taxon>
        <taxon>Actinomycetota</taxon>
        <taxon>Actinomycetes</taxon>
        <taxon>Micrococcales</taxon>
        <taxon>Microbacteriaceae</taxon>
        <taxon>Cryobacterium</taxon>
    </lineage>
</organism>
<dbReference type="AlphaFoldDB" id="A0A4R8UCB5"/>
<evidence type="ECO:0000313" key="1">
    <source>
        <dbReference type="EMBL" id="TFB48143.1"/>
    </source>
</evidence>
<dbReference type="RefSeq" id="WP_134491971.1">
    <property type="nucleotide sequence ID" value="NZ_SOEZ01000069.1"/>
</dbReference>
<gene>
    <name evidence="1" type="ORF">E3O23_13945</name>
</gene>
<proteinExistence type="predicted"/>
<dbReference type="OrthoDB" id="155358at85023"/>